<feature type="transmembrane region" description="Helical" evidence="5">
    <location>
        <begin position="170"/>
        <end position="193"/>
    </location>
</feature>
<accession>A0A382BCM5</accession>
<feature type="domain" description="ABC transmembrane type-2" evidence="6">
    <location>
        <begin position="134"/>
        <end position="362"/>
    </location>
</feature>
<dbReference type="InterPro" id="IPR047817">
    <property type="entry name" value="ABC2_TM_bact-type"/>
</dbReference>
<evidence type="ECO:0000256" key="5">
    <source>
        <dbReference type="SAM" id="Phobius"/>
    </source>
</evidence>
<evidence type="ECO:0000256" key="2">
    <source>
        <dbReference type="ARBA" id="ARBA00022692"/>
    </source>
</evidence>
<proteinExistence type="predicted"/>
<keyword evidence="2 5" id="KW-0812">Transmembrane</keyword>
<dbReference type="Pfam" id="PF12698">
    <property type="entry name" value="ABC2_membrane_3"/>
    <property type="match status" value="1"/>
</dbReference>
<sequence>MILSQFKIFFREPGVVFWSFGFPLLMAWILGIAFANKGEALHIVAVVDESPDASYSLPEWLLEKTGANSTKYSAESGLEWQVGENNGEQARFRFKSMNEDEATRALKRAQISLWMLGNPGEGIQYHFDPDNTESSLTFLLLERAFREQGSTEPQSEIQPVTMKGSRYIDFLIPGLMAMSIMNACLWGIGWSLIDLRIKKLLRRMVATPLRKPIFLLSHGLNRMILSAAELLLLYGFAYYYFGIIIQGSLWALLLVFLSGYSAFAGIAVLISCRAQNTHSGNGLINFVTLPMFVLSGIFFSYHNFPDWLTPYVEVLPLTMLANSLRGIITEGIGLYDVILPSIGLVGIGCVCFALGLRLFYWH</sequence>
<dbReference type="AlphaFoldDB" id="A0A382BCM5"/>
<feature type="transmembrane region" description="Helical" evidence="5">
    <location>
        <begin position="337"/>
        <end position="360"/>
    </location>
</feature>
<feature type="transmembrane region" description="Helical" evidence="5">
    <location>
        <begin position="282"/>
        <end position="301"/>
    </location>
</feature>
<name>A0A382BCM5_9ZZZZ</name>
<keyword evidence="4 5" id="KW-0472">Membrane</keyword>
<evidence type="ECO:0000256" key="1">
    <source>
        <dbReference type="ARBA" id="ARBA00004141"/>
    </source>
</evidence>
<protein>
    <recommendedName>
        <fullName evidence="6">ABC transmembrane type-2 domain-containing protein</fullName>
    </recommendedName>
</protein>
<dbReference type="InterPro" id="IPR052902">
    <property type="entry name" value="ABC-2_transporter"/>
</dbReference>
<dbReference type="GO" id="GO:0016020">
    <property type="term" value="C:membrane"/>
    <property type="evidence" value="ECO:0007669"/>
    <property type="project" value="UniProtKB-SubCell"/>
</dbReference>
<keyword evidence="3 5" id="KW-1133">Transmembrane helix</keyword>
<dbReference type="GO" id="GO:0140359">
    <property type="term" value="F:ABC-type transporter activity"/>
    <property type="evidence" value="ECO:0007669"/>
    <property type="project" value="InterPro"/>
</dbReference>
<evidence type="ECO:0000313" key="7">
    <source>
        <dbReference type="EMBL" id="SVB11536.1"/>
    </source>
</evidence>
<feature type="transmembrane region" description="Helical" evidence="5">
    <location>
        <begin position="15"/>
        <end position="35"/>
    </location>
</feature>
<evidence type="ECO:0000259" key="6">
    <source>
        <dbReference type="PROSITE" id="PS51012"/>
    </source>
</evidence>
<dbReference type="PANTHER" id="PTHR43027:SF2">
    <property type="entry name" value="TRANSPORT PERMEASE PROTEIN"/>
    <property type="match status" value="1"/>
</dbReference>
<dbReference type="EMBL" id="UINC01029203">
    <property type="protein sequence ID" value="SVB11536.1"/>
    <property type="molecule type" value="Genomic_DNA"/>
</dbReference>
<feature type="transmembrane region" description="Helical" evidence="5">
    <location>
        <begin position="247"/>
        <end position="270"/>
    </location>
</feature>
<evidence type="ECO:0000256" key="3">
    <source>
        <dbReference type="ARBA" id="ARBA00022989"/>
    </source>
</evidence>
<feature type="transmembrane region" description="Helical" evidence="5">
    <location>
        <begin position="213"/>
        <end position="241"/>
    </location>
</feature>
<dbReference type="InterPro" id="IPR013525">
    <property type="entry name" value="ABC2_TM"/>
</dbReference>
<comment type="subcellular location">
    <subcellularLocation>
        <location evidence="1">Membrane</location>
        <topology evidence="1">Multi-pass membrane protein</topology>
    </subcellularLocation>
</comment>
<evidence type="ECO:0000256" key="4">
    <source>
        <dbReference type="ARBA" id="ARBA00023136"/>
    </source>
</evidence>
<reference evidence="7" key="1">
    <citation type="submission" date="2018-05" db="EMBL/GenBank/DDBJ databases">
        <authorList>
            <person name="Lanie J.A."/>
            <person name="Ng W.-L."/>
            <person name="Kazmierczak K.M."/>
            <person name="Andrzejewski T.M."/>
            <person name="Davidsen T.M."/>
            <person name="Wayne K.J."/>
            <person name="Tettelin H."/>
            <person name="Glass J.I."/>
            <person name="Rusch D."/>
            <person name="Podicherti R."/>
            <person name="Tsui H.-C.T."/>
            <person name="Winkler M.E."/>
        </authorList>
    </citation>
    <scope>NUCLEOTIDE SEQUENCE</scope>
</reference>
<gene>
    <name evidence="7" type="ORF">METZ01_LOCUS164390</name>
</gene>
<dbReference type="PANTHER" id="PTHR43027">
    <property type="entry name" value="DOXORUBICIN RESISTANCE ABC TRANSPORTER PERMEASE PROTEIN DRRC-RELATED"/>
    <property type="match status" value="1"/>
</dbReference>
<dbReference type="PROSITE" id="PS51012">
    <property type="entry name" value="ABC_TM2"/>
    <property type="match status" value="1"/>
</dbReference>
<organism evidence="7">
    <name type="scientific">marine metagenome</name>
    <dbReference type="NCBI Taxonomy" id="408172"/>
    <lineage>
        <taxon>unclassified sequences</taxon>
        <taxon>metagenomes</taxon>
        <taxon>ecological metagenomes</taxon>
    </lineage>
</organism>